<evidence type="ECO:0000256" key="4">
    <source>
        <dbReference type="ARBA" id="ARBA00022692"/>
    </source>
</evidence>
<evidence type="ECO:0000313" key="12">
    <source>
        <dbReference type="WBParaSite" id="nOo.2.0.1.t09631-RA"/>
    </source>
</evidence>
<dbReference type="WBParaSite" id="nOo.2.0.1.t09631-RA">
    <property type="protein sequence ID" value="nOo.2.0.1.t09631-RA"/>
    <property type="gene ID" value="nOo.2.0.1.g09631"/>
</dbReference>
<feature type="transmembrane region" description="Helical" evidence="9">
    <location>
        <begin position="268"/>
        <end position="290"/>
    </location>
</feature>
<dbReference type="SUPFAM" id="SSF103506">
    <property type="entry name" value="Mitochondrial carrier"/>
    <property type="match status" value="1"/>
</dbReference>
<keyword evidence="4 7" id="KW-0812">Transmembrane</keyword>
<dbReference type="Gene3D" id="1.50.40.10">
    <property type="entry name" value="Mitochondrial carrier domain"/>
    <property type="match status" value="1"/>
</dbReference>
<proteinExistence type="inferred from homology"/>
<feature type="repeat" description="Solcar" evidence="7">
    <location>
        <begin position="202"/>
        <end position="288"/>
    </location>
</feature>
<name>A0A182END0_ONCOC</name>
<evidence type="ECO:0000256" key="6">
    <source>
        <dbReference type="ARBA" id="ARBA00023136"/>
    </source>
</evidence>
<keyword evidence="6 7" id="KW-0472">Membrane</keyword>
<comment type="subcellular location">
    <subcellularLocation>
        <location evidence="1">Membrane</location>
        <topology evidence="1">Multi-pass membrane protein</topology>
    </subcellularLocation>
</comment>
<reference evidence="10 11" key="2">
    <citation type="submission" date="2018-08" db="EMBL/GenBank/DDBJ databases">
        <authorList>
            <person name="Laetsch R D."/>
            <person name="Stevens L."/>
            <person name="Kumar S."/>
            <person name="Blaxter L. M."/>
        </authorList>
    </citation>
    <scope>NUCLEOTIDE SEQUENCE [LARGE SCALE GENOMIC DNA]</scope>
</reference>
<feature type="repeat" description="Solcar" evidence="7">
    <location>
        <begin position="11"/>
        <end position="99"/>
    </location>
</feature>
<dbReference type="EMBL" id="UYRW01004837">
    <property type="protein sequence ID" value="VDM93205.1"/>
    <property type="molecule type" value="Genomic_DNA"/>
</dbReference>
<gene>
    <name evidence="10" type="ORF">NOO_LOCUS9631</name>
</gene>
<feature type="transmembrane region" description="Helical" evidence="9">
    <location>
        <begin position="165"/>
        <end position="187"/>
    </location>
</feature>
<evidence type="ECO:0000313" key="10">
    <source>
        <dbReference type="EMBL" id="VDM93205.1"/>
    </source>
</evidence>
<evidence type="ECO:0000256" key="8">
    <source>
        <dbReference type="RuleBase" id="RU000488"/>
    </source>
</evidence>
<evidence type="ECO:0000256" key="9">
    <source>
        <dbReference type="SAM" id="Phobius"/>
    </source>
</evidence>
<dbReference type="InterPro" id="IPR002067">
    <property type="entry name" value="MCP"/>
</dbReference>
<dbReference type="Pfam" id="PF00153">
    <property type="entry name" value="Mito_carr"/>
    <property type="match status" value="3"/>
</dbReference>
<dbReference type="InterPro" id="IPR023395">
    <property type="entry name" value="MCP_dom_sf"/>
</dbReference>
<feature type="transmembrane region" description="Helical" evidence="9">
    <location>
        <begin position="114"/>
        <end position="131"/>
    </location>
</feature>
<feature type="repeat" description="Solcar" evidence="7">
    <location>
        <begin position="108"/>
        <end position="193"/>
    </location>
</feature>
<organism evidence="12">
    <name type="scientific">Onchocerca ochengi</name>
    <name type="common">Filarial nematode worm</name>
    <dbReference type="NCBI Taxonomy" id="42157"/>
    <lineage>
        <taxon>Eukaryota</taxon>
        <taxon>Metazoa</taxon>
        <taxon>Ecdysozoa</taxon>
        <taxon>Nematoda</taxon>
        <taxon>Chromadorea</taxon>
        <taxon>Rhabditida</taxon>
        <taxon>Spirurina</taxon>
        <taxon>Spiruromorpha</taxon>
        <taxon>Filarioidea</taxon>
        <taxon>Onchocercidae</taxon>
        <taxon>Onchocerca</taxon>
    </lineage>
</organism>
<keyword evidence="9" id="KW-1133">Transmembrane helix</keyword>
<evidence type="ECO:0000313" key="11">
    <source>
        <dbReference type="Proteomes" id="UP000271087"/>
    </source>
</evidence>
<dbReference type="PANTHER" id="PTHR24089">
    <property type="entry name" value="SOLUTE CARRIER FAMILY 25"/>
    <property type="match status" value="1"/>
</dbReference>
<dbReference type="AlphaFoldDB" id="A0A182END0"/>
<dbReference type="GO" id="GO:0016020">
    <property type="term" value="C:membrane"/>
    <property type="evidence" value="ECO:0007669"/>
    <property type="project" value="UniProtKB-SubCell"/>
</dbReference>
<sequence>MYETKPSENNASILASSFGAGAFAGMLAKSIVAPLERAKIHFQVSSATHYSLIEVAKFLKLSCQENGLTSLWRGNSATLFRVIPYAALQFASHEQYKSMLHVDHNGKRTPLRRLFAGSLAGVTATVIVYPLDTARTRLASSKYTEYNNLRSVFYKMYTTEGIRSFYHGIIPSLFGIMVYAGSSFYTFGTLKLLHRERWNESVSPYSRLIYGAISGAVGQFVSYPMDIVRRRMQTGRVPLDHCTFQILHNIYRAEGIWNGLYKGVSMNWIKGPITVSVSFTVYDYTFLYLLKKLREKS</sequence>
<dbReference type="OrthoDB" id="270584at2759"/>
<evidence type="ECO:0000256" key="2">
    <source>
        <dbReference type="ARBA" id="ARBA00006375"/>
    </source>
</evidence>
<evidence type="ECO:0000256" key="7">
    <source>
        <dbReference type="PROSITE-ProRule" id="PRU00282"/>
    </source>
</evidence>
<reference evidence="12" key="1">
    <citation type="submission" date="2016-06" db="UniProtKB">
        <authorList>
            <consortium name="WormBaseParasite"/>
        </authorList>
    </citation>
    <scope>IDENTIFICATION</scope>
</reference>
<keyword evidence="5" id="KW-0677">Repeat</keyword>
<dbReference type="PROSITE" id="PS50920">
    <property type="entry name" value="SOLCAR"/>
    <property type="match status" value="3"/>
</dbReference>
<accession>A0A182END0</accession>
<dbReference type="InterPro" id="IPR018108">
    <property type="entry name" value="MCP_transmembrane"/>
</dbReference>
<evidence type="ECO:0000256" key="1">
    <source>
        <dbReference type="ARBA" id="ARBA00004141"/>
    </source>
</evidence>
<protein>
    <submittedName>
        <fullName evidence="12">Mitochondrial coenzyme A transporter SLC25A42</fullName>
    </submittedName>
</protein>
<dbReference type="STRING" id="42157.A0A182END0"/>
<dbReference type="Proteomes" id="UP000271087">
    <property type="component" value="Unassembled WGS sequence"/>
</dbReference>
<keyword evidence="3 8" id="KW-0813">Transport</keyword>
<dbReference type="GO" id="GO:0055085">
    <property type="term" value="P:transmembrane transport"/>
    <property type="evidence" value="ECO:0007669"/>
    <property type="project" value="InterPro"/>
</dbReference>
<comment type="similarity">
    <text evidence="2 8">Belongs to the mitochondrial carrier (TC 2.A.29) family.</text>
</comment>
<dbReference type="PRINTS" id="PR00926">
    <property type="entry name" value="MITOCARRIER"/>
</dbReference>
<feature type="transmembrane region" description="Helical" evidence="9">
    <location>
        <begin position="12"/>
        <end position="32"/>
    </location>
</feature>
<evidence type="ECO:0000256" key="3">
    <source>
        <dbReference type="ARBA" id="ARBA00022448"/>
    </source>
</evidence>
<keyword evidence="11" id="KW-1185">Reference proteome</keyword>
<evidence type="ECO:0000256" key="5">
    <source>
        <dbReference type="ARBA" id="ARBA00022737"/>
    </source>
</evidence>